<evidence type="ECO:0000256" key="1">
    <source>
        <dbReference type="SAM" id="MobiDB-lite"/>
    </source>
</evidence>
<dbReference type="AlphaFoldDB" id="A0A6J6SZQ9"/>
<protein>
    <submittedName>
        <fullName evidence="2">Unannotated protein</fullName>
    </submittedName>
</protein>
<organism evidence="2">
    <name type="scientific">freshwater metagenome</name>
    <dbReference type="NCBI Taxonomy" id="449393"/>
    <lineage>
        <taxon>unclassified sequences</taxon>
        <taxon>metagenomes</taxon>
        <taxon>ecological metagenomes</taxon>
    </lineage>
</organism>
<reference evidence="2" key="1">
    <citation type="submission" date="2020-05" db="EMBL/GenBank/DDBJ databases">
        <authorList>
            <person name="Chiriac C."/>
            <person name="Salcher M."/>
            <person name="Ghai R."/>
            <person name="Kavagutti S V."/>
        </authorList>
    </citation>
    <scope>NUCLEOTIDE SEQUENCE</scope>
</reference>
<gene>
    <name evidence="2" type="ORF">UFOPK2766_00992</name>
</gene>
<dbReference type="Gene3D" id="3.40.50.300">
    <property type="entry name" value="P-loop containing nucleotide triphosphate hydrolases"/>
    <property type="match status" value="1"/>
</dbReference>
<dbReference type="EMBL" id="CAEZYU010000038">
    <property type="protein sequence ID" value="CAB4740362.1"/>
    <property type="molecule type" value="Genomic_DNA"/>
</dbReference>
<dbReference type="InterPro" id="IPR027417">
    <property type="entry name" value="P-loop_NTPase"/>
</dbReference>
<accession>A0A6J6SZQ9</accession>
<dbReference type="InterPro" id="IPR004472">
    <property type="entry name" value="DTB_synth_BioD"/>
</dbReference>
<dbReference type="PANTHER" id="PTHR43210">
    <property type="entry name" value="DETHIOBIOTIN SYNTHETASE"/>
    <property type="match status" value="1"/>
</dbReference>
<dbReference type="UniPathway" id="UPA00078"/>
<name>A0A6J6SZQ9_9ZZZZ</name>
<dbReference type="CDD" id="cd03109">
    <property type="entry name" value="DTBS"/>
    <property type="match status" value="1"/>
</dbReference>
<dbReference type="Pfam" id="PF13500">
    <property type="entry name" value="AAA_26"/>
    <property type="match status" value="1"/>
</dbReference>
<dbReference type="PANTHER" id="PTHR43210:SF5">
    <property type="entry name" value="DETHIOBIOTIN SYNTHETASE"/>
    <property type="match status" value="1"/>
</dbReference>
<feature type="region of interest" description="Disordered" evidence="1">
    <location>
        <begin position="47"/>
        <end position="74"/>
    </location>
</feature>
<dbReference type="GO" id="GO:0005829">
    <property type="term" value="C:cytosol"/>
    <property type="evidence" value="ECO:0007669"/>
    <property type="project" value="TreeGrafter"/>
</dbReference>
<proteinExistence type="predicted"/>
<dbReference type="GO" id="GO:0000287">
    <property type="term" value="F:magnesium ion binding"/>
    <property type="evidence" value="ECO:0007669"/>
    <property type="project" value="InterPro"/>
</dbReference>
<evidence type="ECO:0000313" key="2">
    <source>
        <dbReference type="EMBL" id="CAB4740362.1"/>
    </source>
</evidence>
<dbReference type="SUPFAM" id="SSF52540">
    <property type="entry name" value="P-loop containing nucleoside triphosphate hydrolases"/>
    <property type="match status" value="1"/>
</dbReference>
<dbReference type="GO" id="GO:0009102">
    <property type="term" value="P:biotin biosynthetic process"/>
    <property type="evidence" value="ECO:0007669"/>
    <property type="project" value="UniProtKB-UniPathway"/>
</dbReference>
<dbReference type="GO" id="GO:0005524">
    <property type="term" value="F:ATP binding"/>
    <property type="evidence" value="ECO:0007669"/>
    <property type="project" value="InterPro"/>
</dbReference>
<dbReference type="GO" id="GO:0004141">
    <property type="term" value="F:dethiobiotin synthase activity"/>
    <property type="evidence" value="ECO:0007669"/>
    <property type="project" value="InterPro"/>
</dbReference>
<sequence>MTEASFTPATRPDFVVLVAGTGTEVGKTWVTSRLITELRTQHISVQARKPAQSFAAEDPTTDADQLAQASGEDPRTVCPEHRCYLVAMAPPMAADALGRSPIFVADLAAEVANSWNPTLPAGSPAQIGFVESAGGPWSPIAHDGDGIDLARSLLPDAIILVADAGLGTINAVRPAVAALEEVASVLVVLNRFDPANDLHQRNRVWLQQHYGIDTSTSVALLGTQLLAQLALN</sequence>